<dbReference type="Gene3D" id="3.40.30.110">
    <property type="match status" value="2"/>
</dbReference>
<evidence type="ECO:0008006" key="5">
    <source>
        <dbReference type="Google" id="ProtNLM"/>
    </source>
</evidence>
<dbReference type="Pfam" id="PF13417">
    <property type="entry name" value="GST_N_3"/>
    <property type="match status" value="1"/>
</dbReference>
<feature type="domain" description="GST N-terminal" evidence="1">
    <location>
        <begin position="16"/>
        <end position="89"/>
    </location>
</feature>
<reference evidence="3" key="2">
    <citation type="journal article" date="2022" name="Microb. Genom.">
        <title>A chromosome-scale genome assembly of the tomato pathogen Cladosporium fulvum reveals a compartmentalized genome architecture and the presence of a dispensable chromosome.</title>
        <authorList>
            <person name="Zaccaron A.Z."/>
            <person name="Chen L.H."/>
            <person name="Samaras A."/>
            <person name="Stergiopoulos I."/>
        </authorList>
    </citation>
    <scope>NUCLEOTIDE SEQUENCE</scope>
    <source>
        <strain evidence="3">Race5_Kim</strain>
    </source>
</reference>
<organism evidence="3 4">
    <name type="scientific">Passalora fulva</name>
    <name type="common">Tomato leaf mold</name>
    <name type="synonym">Cladosporium fulvum</name>
    <dbReference type="NCBI Taxonomy" id="5499"/>
    <lineage>
        <taxon>Eukaryota</taxon>
        <taxon>Fungi</taxon>
        <taxon>Dikarya</taxon>
        <taxon>Ascomycota</taxon>
        <taxon>Pezizomycotina</taxon>
        <taxon>Dothideomycetes</taxon>
        <taxon>Dothideomycetidae</taxon>
        <taxon>Mycosphaerellales</taxon>
        <taxon>Mycosphaerellaceae</taxon>
        <taxon>Fulvia</taxon>
    </lineage>
</organism>
<evidence type="ECO:0000313" key="3">
    <source>
        <dbReference type="EMBL" id="UJO18399.1"/>
    </source>
</evidence>
<name>A0A9Q8LJM5_PASFU</name>
<dbReference type="SUPFAM" id="SSF52833">
    <property type="entry name" value="Thioredoxin-like"/>
    <property type="match status" value="1"/>
</dbReference>
<dbReference type="InterPro" id="IPR004045">
    <property type="entry name" value="Glutathione_S-Trfase_N"/>
</dbReference>
<feature type="domain" description="DUF7962" evidence="2">
    <location>
        <begin position="122"/>
        <end position="235"/>
    </location>
</feature>
<dbReference type="SUPFAM" id="SSF47616">
    <property type="entry name" value="GST C-terminal domain-like"/>
    <property type="match status" value="1"/>
</dbReference>
<dbReference type="GeneID" id="71985943"/>
<evidence type="ECO:0000259" key="2">
    <source>
        <dbReference type="Pfam" id="PF25907"/>
    </source>
</evidence>
<dbReference type="OrthoDB" id="202840at2759"/>
<evidence type="ECO:0000259" key="1">
    <source>
        <dbReference type="Pfam" id="PF13417"/>
    </source>
</evidence>
<dbReference type="KEGG" id="ffu:CLAFUR5_06065"/>
<gene>
    <name evidence="3" type="ORF">CLAFUR5_06065</name>
</gene>
<dbReference type="Pfam" id="PF25907">
    <property type="entry name" value="DUF7962"/>
    <property type="match status" value="1"/>
</dbReference>
<evidence type="ECO:0000313" key="4">
    <source>
        <dbReference type="Proteomes" id="UP000756132"/>
    </source>
</evidence>
<dbReference type="AlphaFoldDB" id="A0A9Q8LJM5"/>
<reference evidence="3" key="1">
    <citation type="submission" date="2021-12" db="EMBL/GenBank/DDBJ databases">
        <authorList>
            <person name="Zaccaron A."/>
            <person name="Stergiopoulos I."/>
        </authorList>
    </citation>
    <scope>NUCLEOTIDE SEQUENCE</scope>
    <source>
        <strain evidence="3">Race5_Kim</strain>
    </source>
</reference>
<keyword evidence="4" id="KW-1185">Reference proteome</keyword>
<dbReference type="InterPro" id="IPR036282">
    <property type="entry name" value="Glutathione-S-Trfase_C_sf"/>
</dbReference>
<sequence>MSGSDAAPAAPNGITLFWYHASPFGRRVKAWLTLRNIQHAECIVSPIMPRPAQEALGINYRRSPVMAIGRDVYLDTRLSLAKLDEMFPPSNEHPGLSSPATAGLASLLQTLMVDVGMFREVVKQIPTNSPLMKDPKFQKDRAGFFGPDWKPDSSSRVEGIVHTRNMFDTLESLLVDGRRWMGNTESISIVDLEGVWVIDWFLGDLKSPQEYFSEKQYPLVHQWRSRYCEELGAAKACMKKPMLLQGPDAVKIISASAFTDKDVIVDTADPLHLMAGTTVELFPTDGGGFTHKDHGSLVKLNKDEVAISVRSQAGVEIRLHAPRWRFKVKQIRANL</sequence>
<proteinExistence type="predicted"/>
<accession>A0A9Q8LJM5</accession>
<dbReference type="InterPro" id="IPR058268">
    <property type="entry name" value="DUF7962"/>
</dbReference>
<dbReference type="RefSeq" id="XP_047762765.1">
    <property type="nucleotide sequence ID" value="XM_047905213.1"/>
</dbReference>
<dbReference type="InterPro" id="IPR036249">
    <property type="entry name" value="Thioredoxin-like_sf"/>
</dbReference>
<dbReference type="EMBL" id="CP090167">
    <property type="protein sequence ID" value="UJO18399.1"/>
    <property type="molecule type" value="Genomic_DNA"/>
</dbReference>
<dbReference type="Proteomes" id="UP000756132">
    <property type="component" value="Chromosome 5"/>
</dbReference>
<protein>
    <recommendedName>
        <fullName evidence="5">GST N-terminal domain-containing protein</fullName>
    </recommendedName>
</protein>